<dbReference type="AlphaFoldDB" id="A0A9X5GS68"/>
<keyword evidence="3" id="KW-1185">Reference proteome</keyword>
<keyword evidence="1" id="KW-0472">Membrane</keyword>
<dbReference type="EMBL" id="QZDT01000003">
    <property type="protein sequence ID" value="NBJ91767.1"/>
    <property type="molecule type" value="Genomic_DNA"/>
</dbReference>
<keyword evidence="1" id="KW-0812">Transmembrane</keyword>
<reference evidence="2" key="1">
    <citation type="submission" date="2018-09" db="EMBL/GenBank/DDBJ databases">
        <title>Murine metabolic-syndrome-specific gut microbial biobank.</title>
        <authorList>
            <person name="Liu C."/>
        </authorList>
    </citation>
    <scope>NUCLEOTIDE SEQUENCE</scope>
    <source>
        <strain evidence="2">D42-62</strain>
    </source>
</reference>
<evidence type="ECO:0000313" key="2">
    <source>
        <dbReference type="EMBL" id="NBJ91767.1"/>
    </source>
</evidence>
<keyword evidence="1" id="KW-1133">Transmembrane helix</keyword>
<evidence type="ECO:0000313" key="3">
    <source>
        <dbReference type="Proteomes" id="UP001154420"/>
    </source>
</evidence>
<comment type="caution">
    <text evidence="2">The sequence shown here is derived from an EMBL/GenBank/DDBJ whole genome shotgun (WGS) entry which is preliminary data.</text>
</comment>
<evidence type="ECO:0000256" key="1">
    <source>
        <dbReference type="SAM" id="Phobius"/>
    </source>
</evidence>
<organism evidence="2 3">
    <name type="scientific">Parablautia muri</name>
    <dbReference type="NCBI Taxonomy" id="2320879"/>
    <lineage>
        <taxon>Bacteria</taxon>
        <taxon>Bacillati</taxon>
        <taxon>Bacillota</taxon>
        <taxon>Clostridia</taxon>
        <taxon>Lachnospirales</taxon>
        <taxon>Lachnospiraceae</taxon>
        <taxon>Parablautia</taxon>
    </lineage>
</organism>
<accession>A0A9X5GS68</accession>
<protein>
    <submittedName>
        <fullName evidence="2">Uncharacterized protein</fullName>
    </submittedName>
</protein>
<proteinExistence type="predicted"/>
<dbReference type="Proteomes" id="UP001154420">
    <property type="component" value="Unassembled WGS sequence"/>
</dbReference>
<feature type="transmembrane region" description="Helical" evidence="1">
    <location>
        <begin position="6"/>
        <end position="30"/>
    </location>
</feature>
<name>A0A9X5GS68_9FIRM</name>
<sequence length="228" mass="26330">MDRLQYFLYHISIYDILNILPYIGLAYFIIRRFILHKSPIPSGAFGKVSKELLQKCVVLLKKREKREYEAYTVPDDILRALKENIRDEENLKALLCSICGHLGINGDFIKLVVIDELMTDWAGQISTDLAFTTIRLDLRARYTLDTVIAILAHEAIHLHLYYEGIHLKDTWENEVLTDTAAVYCGFGEYIYRGYAVTQGDFALSYNKVGYIRQEDVRYIQELMAMASA</sequence>
<gene>
    <name evidence="2" type="ORF">D5281_03960</name>
</gene>